<dbReference type="InterPro" id="IPR041726">
    <property type="entry name" value="ACAD10_11_N"/>
</dbReference>
<protein>
    <submittedName>
        <fullName evidence="2">Phosphotransferase</fullName>
    </submittedName>
</protein>
<dbReference type="Gene3D" id="3.30.200.20">
    <property type="entry name" value="Phosphorylase Kinase, domain 1"/>
    <property type="match status" value="1"/>
</dbReference>
<dbReference type="Gene3D" id="3.90.1200.10">
    <property type="match status" value="1"/>
</dbReference>
<dbReference type="InterPro" id="IPR002575">
    <property type="entry name" value="Aminoglycoside_PTrfase"/>
</dbReference>
<name>A0A6N6WDV4_9BURK</name>
<organism evidence="2 3">
    <name type="scientific">Paraburkholderia madseniana</name>
    <dbReference type="NCBI Taxonomy" id="2599607"/>
    <lineage>
        <taxon>Bacteria</taxon>
        <taxon>Pseudomonadati</taxon>
        <taxon>Pseudomonadota</taxon>
        <taxon>Betaproteobacteria</taxon>
        <taxon>Burkholderiales</taxon>
        <taxon>Burkholderiaceae</taxon>
        <taxon>Paraburkholderia</taxon>
    </lineage>
</organism>
<dbReference type="PANTHER" id="PTHR21310">
    <property type="entry name" value="AMINOGLYCOSIDE PHOSPHOTRANSFERASE-RELATED-RELATED"/>
    <property type="match status" value="1"/>
</dbReference>
<dbReference type="OrthoDB" id="179763at2"/>
<evidence type="ECO:0000313" key="3">
    <source>
        <dbReference type="Proteomes" id="UP000463700"/>
    </source>
</evidence>
<dbReference type="PANTHER" id="PTHR21310:SF57">
    <property type="entry name" value="BLR2944 PROTEIN"/>
    <property type="match status" value="1"/>
</dbReference>
<accession>A0A6N6WDV4</accession>
<dbReference type="Proteomes" id="UP000463700">
    <property type="component" value="Unassembled WGS sequence"/>
</dbReference>
<dbReference type="InterPro" id="IPR011009">
    <property type="entry name" value="Kinase-like_dom_sf"/>
</dbReference>
<proteinExistence type="predicted"/>
<dbReference type="SUPFAM" id="SSF56112">
    <property type="entry name" value="Protein kinase-like (PK-like)"/>
    <property type="match status" value="1"/>
</dbReference>
<feature type="domain" description="Aminoglycoside phosphotransferase" evidence="1">
    <location>
        <begin position="102"/>
        <end position="307"/>
    </location>
</feature>
<evidence type="ECO:0000313" key="2">
    <source>
        <dbReference type="EMBL" id="KAE8758179.1"/>
    </source>
</evidence>
<reference evidence="2 3" key="1">
    <citation type="journal article" date="2020" name="Int. J. Syst. Evol. Microbiol.">
        <title>Paraburkholderia madseniana sp. nov., a phenolic acid-degrading bacterium isolated from acidic forest soil.</title>
        <authorList>
            <person name="Wilhelm R.C."/>
            <person name="Murphy S.J.L."/>
            <person name="Feriancek N.M."/>
            <person name="Karasz D.C."/>
            <person name="DeRito C.M."/>
            <person name="Newman J.D."/>
            <person name="Buckley D.H."/>
        </authorList>
    </citation>
    <scope>NUCLEOTIDE SEQUENCE [LARGE SCALE GENOMIC DNA]</scope>
    <source>
        <strain evidence="2 3">RP11</strain>
    </source>
</reference>
<keyword evidence="2" id="KW-0808">Transferase</keyword>
<gene>
    <name evidence="2" type="ORF">FSO04_19840</name>
</gene>
<dbReference type="CDD" id="cd05154">
    <property type="entry name" value="ACAD10_11_N-like"/>
    <property type="match status" value="1"/>
</dbReference>
<comment type="caution">
    <text evidence="2">The sequence shown here is derived from an EMBL/GenBank/DDBJ whole genome shotgun (WGS) entry which is preliminary data.</text>
</comment>
<evidence type="ECO:0000259" key="1">
    <source>
        <dbReference type="Pfam" id="PF01636"/>
    </source>
</evidence>
<dbReference type="EMBL" id="VOSW01000036">
    <property type="protein sequence ID" value="KAE8758179.1"/>
    <property type="molecule type" value="Genomic_DNA"/>
</dbReference>
<dbReference type="AlphaFoldDB" id="A0A6N6WDV4"/>
<dbReference type="GO" id="GO:0016740">
    <property type="term" value="F:transferase activity"/>
    <property type="evidence" value="ECO:0007669"/>
    <property type="project" value="UniProtKB-KW"/>
</dbReference>
<sequence length="399" mass="45323">MQEINKDSPSAEWISAIRRRFTVEKEIDHILTRKLERRSGPGYSPITLASLVQSVESLLRTEIGDTFEIKDTRWLSGGASKLQMAFTLEWNRPGAGFEKTAMVLRMEPAESIVETSRLREFQLLKACEAVVPVPSVFWCDAQARHLPYPALIYGFAPGVTKPSNASSGVSGLATHLPELVRNRLAPQFVANLAAIHLHDYRNADLSAFDVPRIGTTQCAEWGIDHWDRIWEEDSDEDIPLMRVVSAWLRRNMPVLDRASIVHSDYRTGNFLFTEHDLKISAWLDWELGRIGDRHQDLAWTTNRAFGHLDQDGKIFLVCGLMPEAQFFEQYEKASGMSVSARTVHWYKIYNSYSIAVLTLATGYRIARNGKTHQDVLVTWLIGIGYMILEEVRTLIAMEN</sequence>
<dbReference type="InterPro" id="IPR051678">
    <property type="entry name" value="AGP_Transferase"/>
</dbReference>
<dbReference type="Pfam" id="PF01636">
    <property type="entry name" value="APH"/>
    <property type="match status" value="1"/>
</dbReference>